<dbReference type="GO" id="GO:0051301">
    <property type="term" value="P:cell division"/>
    <property type="evidence" value="ECO:0007669"/>
    <property type="project" value="UniProtKB-KW"/>
</dbReference>
<keyword evidence="8" id="KW-1185">Reference proteome</keyword>
<comment type="subunit">
    <text evidence="1">Interacts with the CDC2 protein kinase to form a serine/threonine kinase holoenzyme complex also known as maturation promoting factor (MPF). The cyclin subunit imparts substrate specificity to the complex.</text>
</comment>
<name>A0A9D4X1X4_PEA</name>
<proteinExistence type="predicted"/>
<feature type="compositionally biased region" description="Basic and acidic residues" evidence="5">
    <location>
        <begin position="318"/>
        <end position="335"/>
    </location>
</feature>
<dbReference type="Gramene" id="Psat5g247480.1">
    <property type="protein sequence ID" value="Psat5g247480.1.cds"/>
    <property type="gene ID" value="Psat5g247480"/>
</dbReference>
<dbReference type="EMBL" id="JAMSHJ010000005">
    <property type="protein sequence ID" value="KAI5412069.1"/>
    <property type="molecule type" value="Genomic_DNA"/>
</dbReference>
<dbReference type="InterPro" id="IPR039361">
    <property type="entry name" value="Cyclin"/>
</dbReference>
<evidence type="ECO:0000256" key="5">
    <source>
        <dbReference type="SAM" id="MobiDB-lite"/>
    </source>
</evidence>
<keyword evidence="3" id="KW-0131">Cell cycle</keyword>
<evidence type="ECO:0000259" key="6">
    <source>
        <dbReference type="Pfam" id="PF00134"/>
    </source>
</evidence>
<dbReference type="AlphaFoldDB" id="A0A9D4X1X4"/>
<reference evidence="7 8" key="1">
    <citation type="journal article" date="2022" name="Nat. Genet.">
        <title>Improved pea reference genome and pan-genome highlight genomic features and evolutionary characteristics.</title>
        <authorList>
            <person name="Yang T."/>
            <person name="Liu R."/>
            <person name="Luo Y."/>
            <person name="Hu S."/>
            <person name="Wang D."/>
            <person name="Wang C."/>
            <person name="Pandey M.K."/>
            <person name="Ge S."/>
            <person name="Xu Q."/>
            <person name="Li N."/>
            <person name="Li G."/>
            <person name="Huang Y."/>
            <person name="Saxena R.K."/>
            <person name="Ji Y."/>
            <person name="Li M."/>
            <person name="Yan X."/>
            <person name="He Y."/>
            <person name="Liu Y."/>
            <person name="Wang X."/>
            <person name="Xiang C."/>
            <person name="Varshney R.K."/>
            <person name="Ding H."/>
            <person name="Gao S."/>
            <person name="Zong X."/>
        </authorList>
    </citation>
    <scope>NUCLEOTIDE SEQUENCE [LARGE SCALE GENOMIC DNA]</scope>
    <source>
        <strain evidence="7 8">cv. Zhongwan 6</strain>
    </source>
</reference>
<dbReference type="PANTHER" id="PTHR10177">
    <property type="entry name" value="CYCLINS"/>
    <property type="match status" value="1"/>
</dbReference>
<evidence type="ECO:0000256" key="4">
    <source>
        <dbReference type="ARBA" id="ARBA00032263"/>
    </source>
</evidence>
<evidence type="ECO:0000313" key="7">
    <source>
        <dbReference type="EMBL" id="KAI5412069.1"/>
    </source>
</evidence>
<dbReference type="Gramene" id="Psat05G0694000-T1">
    <property type="protein sequence ID" value="KAI5412069.1"/>
    <property type="gene ID" value="KIW84_056940"/>
</dbReference>
<evidence type="ECO:0000256" key="1">
    <source>
        <dbReference type="ARBA" id="ARBA00011177"/>
    </source>
</evidence>
<dbReference type="Proteomes" id="UP001058974">
    <property type="component" value="Chromosome 5"/>
</dbReference>
<comment type="caution">
    <text evidence="7">The sequence shown here is derived from an EMBL/GenBank/DDBJ whole genome shotgun (WGS) entry which is preliminary data.</text>
</comment>
<evidence type="ECO:0000313" key="8">
    <source>
        <dbReference type="Proteomes" id="UP001058974"/>
    </source>
</evidence>
<feature type="region of interest" description="Disordered" evidence="5">
    <location>
        <begin position="312"/>
        <end position="343"/>
    </location>
</feature>
<protein>
    <recommendedName>
        <fullName evidence="4">B-like cyclin</fullName>
    </recommendedName>
</protein>
<keyword evidence="2" id="KW-0132">Cell division</keyword>
<accession>A0A9D4X1X4</accession>
<dbReference type="Pfam" id="PF00134">
    <property type="entry name" value="Cyclin_N"/>
    <property type="match status" value="1"/>
</dbReference>
<gene>
    <name evidence="7" type="ORF">KIW84_056940</name>
</gene>
<dbReference type="InterPro" id="IPR036915">
    <property type="entry name" value="Cyclin-like_sf"/>
</dbReference>
<sequence>MDSKSGFAELTEKEKDVVNGYFDIEELFMPKETFFRSAKNIFLRRHAVAIISKLSGRIDPDTLIPYLAMNYFDRFFSKSDSILEDVEGFIDTQKVRLIALACLTISAKLRIKDFSIDQFLINHYKDVNVRISHQMVMRTELLILRELEWEILPVTPFTFLDFYYRYFENYGGFKRRCINEIIVQAQGEHTFVDYYPTMITISAFLAASKIAYPKLYRQIVVPFTVSRVFPKVLQDNITVCVDEMVGLCNRLNIRIETPVPSTSKLNESLQNRGKMGMVVVSSEDDDEGDGTPLIRRIQDMNRMTMSSQALKISEGVEEENKKVAKDNEKAEDKAETSGGGSKARIEAIIRQPLETGKAVAGEKMEGYISEIAELEERKSLMYFELKWPDDVPSTEPQSPTTIRSNSIRIIQRAGKKLTCGSCKIG</sequence>
<evidence type="ECO:0000256" key="3">
    <source>
        <dbReference type="ARBA" id="ARBA00023306"/>
    </source>
</evidence>
<organism evidence="7 8">
    <name type="scientific">Pisum sativum</name>
    <name type="common">Garden pea</name>
    <name type="synonym">Lathyrus oleraceus</name>
    <dbReference type="NCBI Taxonomy" id="3888"/>
    <lineage>
        <taxon>Eukaryota</taxon>
        <taxon>Viridiplantae</taxon>
        <taxon>Streptophyta</taxon>
        <taxon>Embryophyta</taxon>
        <taxon>Tracheophyta</taxon>
        <taxon>Spermatophyta</taxon>
        <taxon>Magnoliopsida</taxon>
        <taxon>eudicotyledons</taxon>
        <taxon>Gunneridae</taxon>
        <taxon>Pentapetalae</taxon>
        <taxon>rosids</taxon>
        <taxon>fabids</taxon>
        <taxon>Fabales</taxon>
        <taxon>Fabaceae</taxon>
        <taxon>Papilionoideae</taxon>
        <taxon>50 kb inversion clade</taxon>
        <taxon>NPAAA clade</taxon>
        <taxon>Hologalegina</taxon>
        <taxon>IRL clade</taxon>
        <taxon>Fabeae</taxon>
        <taxon>Lathyrus</taxon>
    </lineage>
</organism>
<dbReference type="OrthoDB" id="1743455at2759"/>
<dbReference type="Gene3D" id="1.10.472.10">
    <property type="entry name" value="Cyclin-like"/>
    <property type="match status" value="2"/>
</dbReference>
<dbReference type="SUPFAM" id="SSF47954">
    <property type="entry name" value="Cyclin-like"/>
    <property type="match status" value="1"/>
</dbReference>
<dbReference type="InterPro" id="IPR006671">
    <property type="entry name" value="Cyclin_N"/>
</dbReference>
<feature type="domain" description="Cyclin N-terminal" evidence="6">
    <location>
        <begin position="19"/>
        <end position="151"/>
    </location>
</feature>
<evidence type="ECO:0000256" key="2">
    <source>
        <dbReference type="ARBA" id="ARBA00022618"/>
    </source>
</evidence>